<sequence>MPSNSDETQVENKRPIVTTVSAGILAEAADVAKYSYYARQGERLEVETTTSPTHAIVGAYSAVGNASVSGSATENGTGNTSNNNNNSNNSNRNNNNNGNYSSNGKSRVGNGSNTLGLGLGGATGATLGTRLNAFSLSPSASGRLSAPPPTTTTASSPTDDTTPTTPAAKELQIYSDESSAINPIRNMFAWAAKNDNDDDDEDFVYTTDSQQQFRRSYSQRAAGAYTSPINNNVNHSHNHIHNHTHKHTHSTNYKHSSNTSSSNSNSDDNAPTARLPLAQRLRPNSTPLPVTNTLSSHIANTPATTGTTATLLGSQSPAQSVSVVLSITQAVKSPSTPLLKKDRALKQMPGQIGNHPDANEVKNQQQSPLMGSGSSAVSSLPMGADFITHNLYRRSSSSKSQHNQNKTRSLHHPHHPVLFSEDDDSLNKDGFLNGANAPGYNSQLYYHRPVLQKRMKISTTGSVGSNSSDNRKKRVVGANLYQSSAYFTTEPSIMDGLSGRKRIPSGSAISATYNGAGMQVTERTRLLGTPHHIGGWNGNNLEIDGGGRFMVSVSVEDDMVSSPVSGRNMPFSNQRRFSCCGTMLALITFLLSFVLLLSNPLTPLAPSEKAQPWILPADKWQPIVTRISNSSSDLYAFELELMAVNWGLVWDVSLGGANLEVFVEASGEIGTPNQNFKVSSNAELLAHIAQLDKPAIFPPHSVTFDAKARIAIDHPSNTVGKM</sequence>
<organism evidence="2 3">
    <name type="scientific">Physocladia obscura</name>
    <dbReference type="NCBI Taxonomy" id="109957"/>
    <lineage>
        <taxon>Eukaryota</taxon>
        <taxon>Fungi</taxon>
        <taxon>Fungi incertae sedis</taxon>
        <taxon>Chytridiomycota</taxon>
        <taxon>Chytridiomycota incertae sedis</taxon>
        <taxon>Chytridiomycetes</taxon>
        <taxon>Chytridiales</taxon>
        <taxon>Chytriomycetaceae</taxon>
        <taxon>Physocladia</taxon>
    </lineage>
</organism>
<feature type="compositionally biased region" description="Low complexity" evidence="1">
    <location>
        <begin position="393"/>
        <end position="406"/>
    </location>
</feature>
<feature type="region of interest" description="Disordered" evidence="1">
    <location>
        <begin position="226"/>
        <end position="302"/>
    </location>
</feature>
<feature type="region of interest" description="Disordered" evidence="1">
    <location>
        <begin position="351"/>
        <end position="377"/>
    </location>
</feature>
<proteinExistence type="predicted"/>
<gene>
    <name evidence="2" type="ORF">HK100_002370</name>
</gene>
<dbReference type="Proteomes" id="UP001211907">
    <property type="component" value="Unassembled WGS sequence"/>
</dbReference>
<dbReference type="AlphaFoldDB" id="A0AAD5SVG9"/>
<evidence type="ECO:0000256" key="1">
    <source>
        <dbReference type="SAM" id="MobiDB-lite"/>
    </source>
</evidence>
<feature type="compositionally biased region" description="Low complexity" evidence="1">
    <location>
        <begin position="250"/>
        <end position="266"/>
    </location>
</feature>
<reference evidence="2" key="1">
    <citation type="submission" date="2020-05" db="EMBL/GenBank/DDBJ databases">
        <title>Phylogenomic resolution of chytrid fungi.</title>
        <authorList>
            <person name="Stajich J.E."/>
            <person name="Amses K."/>
            <person name="Simmons R."/>
            <person name="Seto K."/>
            <person name="Myers J."/>
            <person name="Bonds A."/>
            <person name="Quandt C.A."/>
            <person name="Barry K."/>
            <person name="Liu P."/>
            <person name="Grigoriev I."/>
            <person name="Longcore J.E."/>
            <person name="James T.Y."/>
        </authorList>
    </citation>
    <scope>NUCLEOTIDE SEQUENCE</scope>
    <source>
        <strain evidence="2">JEL0513</strain>
    </source>
</reference>
<protein>
    <submittedName>
        <fullName evidence="2">Uncharacterized protein</fullName>
    </submittedName>
</protein>
<feature type="compositionally biased region" description="Polar residues" evidence="1">
    <location>
        <begin position="282"/>
        <end position="302"/>
    </location>
</feature>
<evidence type="ECO:0000313" key="3">
    <source>
        <dbReference type="Proteomes" id="UP001211907"/>
    </source>
</evidence>
<feature type="compositionally biased region" description="Polar residues" evidence="1">
    <location>
        <begin position="361"/>
        <end position="377"/>
    </location>
</feature>
<feature type="compositionally biased region" description="Basic residues" evidence="1">
    <location>
        <begin position="236"/>
        <end position="249"/>
    </location>
</feature>
<keyword evidence="3" id="KW-1185">Reference proteome</keyword>
<feature type="region of interest" description="Disordered" evidence="1">
    <location>
        <begin position="137"/>
        <end position="166"/>
    </location>
</feature>
<evidence type="ECO:0000313" key="2">
    <source>
        <dbReference type="EMBL" id="KAJ3112350.1"/>
    </source>
</evidence>
<accession>A0AAD5SVG9</accession>
<comment type="caution">
    <text evidence="2">The sequence shown here is derived from an EMBL/GenBank/DDBJ whole genome shotgun (WGS) entry which is preliminary data.</text>
</comment>
<name>A0AAD5SVG9_9FUNG</name>
<feature type="compositionally biased region" description="Low complexity" evidence="1">
    <location>
        <begin position="151"/>
        <end position="166"/>
    </location>
</feature>
<feature type="region of interest" description="Disordered" evidence="1">
    <location>
        <begin position="393"/>
        <end position="423"/>
    </location>
</feature>
<dbReference type="EMBL" id="JADGJH010001551">
    <property type="protein sequence ID" value="KAJ3112350.1"/>
    <property type="molecule type" value="Genomic_DNA"/>
</dbReference>
<feature type="region of interest" description="Disordered" evidence="1">
    <location>
        <begin position="69"/>
        <end position="112"/>
    </location>
</feature>